<name>A0ACD3ABD3_9AGAR</name>
<organism evidence="1 2">
    <name type="scientific">Pluteus cervinus</name>
    <dbReference type="NCBI Taxonomy" id="181527"/>
    <lineage>
        <taxon>Eukaryota</taxon>
        <taxon>Fungi</taxon>
        <taxon>Dikarya</taxon>
        <taxon>Basidiomycota</taxon>
        <taxon>Agaricomycotina</taxon>
        <taxon>Agaricomycetes</taxon>
        <taxon>Agaricomycetidae</taxon>
        <taxon>Agaricales</taxon>
        <taxon>Pluteineae</taxon>
        <taxon>Pluteaceae</taxon>
        <taxon>Pluteus</taxon>
    </lineage>
</organism>
<protein>
    <submittedName>
        <fullName evidence="1">Uncharacterized protein</fullName>
    </submittedName>
</protein>
<gene>
    <name evidence="1" type="ORF">BDN72DRAFT_776427</name>
</gene>
<reference evidence="1 2" key="1">
    <citation type="journal article" date="2019" name="Nat. Ecol. Evol.">
        <title>Megaphylogeny resolves global patterns of mushroom evolution.</title>
        <authorList>
            <person name="Varga T."/>
            <person name="Krizsan K."/>
            <person name="Foldi C."/>
            <person name="Dima B."/>
            <person name="Sanchez-Garcia M."/>
            <person name="Sanchez-Ramirez S."/>
            <person name="Szollosi G.J."/>
            <person name="Szarkandi J.G."/>
            <person name="Papp V."/>
            <person name="Albert L."/>
            <person name="Andreopoulos W."/>
            <person name="Angelini C."/>
            <person name="Antonin V."/>
            <person name="Barry K.W."/>
            <person name="Bougher N.L."/>
            <person name="Buchanan P."/>
            <person name="Buyck B."/>
            <person name="Bense V."/>
            <person name="Catcheside P."/>
            <person name="Chovatia M."/>
            <person name="Cooper J."/>
            <person name="Damon W."/>
            <person name="Desjardin D."/>
            <person name="Finy P."/>
            <person name="Geml J."/>
            <person name="Haridas S."/>
            <person name="Hughes K."/>
            <person name="Justo A."/>
            <person name="Karasinski D."/>
            <person name="Kautmanova I."/>
            <person name="Kiss B."/>
            <person name="Kocsube S."/>
            <person name="Kotiranta H."/>
            <person name="LaButti K.M."/>
            <person name="Lechner B.E."/>
            <person name="Liimatainen K."/>
            <person name="Lipzen A."/>
            <person name="Lukacs Z."/>
            <person name="Mihaltcheva S."/>
            <person name="Morgado L.N."/>
            <person name="Niskanen T."/>
            <person name="Noordeloos M.E."/>
            <person name="Ohm R.A."/>
            <person name="Ortiz-Santana B."/>
            <person name="Ovrebo C."/>
            <person name="Racz N."/>
            <person name="Riley R."/>
            <person name="Savchenko A."/>
            <person name="Shiryaev A."/>
            <person name="Soop K."/>
            <person name="Spirin V."/>
            <person name="Szebenyi C."/>
            <person name="Tomsovsky M."/>
            <person name="Tulloss R.E."/>
            <person name="Uehling J."/>
            <person name="Grigoriev I.V."/>
            <person name="Vagvolgyi C."/>
            <person name="Papp T."/>
            <person name="Martin F.M."/>
            <person name="Miettinen O."/>
            <person name="Hibbett D.S."/>
            <person name="Nagy L.G."/>
        </authorList>
    </citation>
    <scope>NUCLEOTIDE SEQUENCE [LARGE SCALE GENOMIC DNA]</scope>
    <source>
        <strain evidence="1 2">NL-1719</strain>
    </source>
</reference>
<proteinExistence type="predicted"/>
<dbReference type="EMBL" id="ML208546">
    <property type="protein sequence ID" value="TFK62991.1"/>
    <property type="molecule type" value="Genomic_DNA"/>
</dbReference>
<feature type="non-terminal residue" evidence="1">
    <location>
        <position position="1"/>
    </location>
</feature>
<evidence type="ECO:0000313" key="1">
    <source>
        <dbReference type="EMBL" id="TFK62991.1"/>
    </source>
</evidence>
<keyword evidence="2" id="KW-1185">Reference proteome</keyword>
<sequence>RSPEILDLIFDGLASGRDLIRMFSVDRQFHAVAREYMKRHFKVDRILKPFFLSNEADRFRHLQEDLGVVISGSAALQFFGRVEFAHSDLDLYVQKLSAPRLEEWLEEIGYTKKCTIARTNNEREDIAKNPYLMYVDQSIASVTTLERNDAIVQIIAVRSTVVETILNFGLTCVMNVITHREAISFYPDATFERREALVSHNELTPRSRVLFEKYRERGWTVLEYLSTAQRWDRKSDFYCASNATRTRCIGDKWCWVIRLPSQGFGTGLDLKYINTWALKYDLLGAYAGFTTLTQRNLAHSYVIALDMELVDKVYEIITEIK</sequence>
<evidence type="ECO:0000313" key="2">
    <source>
        <dbReference type="Proteomes" id="UP000308600"/>
    </source>
</evidence>
<accession>A0ACD3ABD3</accession>
<dbReference type="Proteomes" id="UP000308600">
    <property type="component" value="Unassembled WGS sequence"/>
</dbReference>